<protein>
    <submittedName>
        <fullName evidence="3">Phosphatase regulatory subunit-domain-containing protein</fullName>
    </submittedName>
</protein>
<organism evidence="3 4">
    <name type="scientific">Lentinula raphanica</name>
    <dbReference type="NCBI Taxonomy" id="153919"/>
    <lineage>
        <taxon>Eukaryota</taxon>
        <taxon>Fungi</taxon>
        <taxon>Dikarya</taxon>
        <taxon>Basidiomycota</taxon>
        <taxon>Agaricomycotina</taxon>
        <taxon>Agaricomycetes</taxon>
        <taxon>Agaricomycetidae</taxon>
        <taxon>Agaricales</taxon>
        <taxon>Marasmiineae</taxon>
        <taxon>Omphalotaceae</taxon>
        <taxon>Lentinula</taxon>
    </lineage>
</organism>
<dbReference type="PROSITE" id="PS51159">
    <property type="entry name" value="CBM21"/>
    <property type="match status" value="1"/>
</dbReference>
<sequence length="799" mass="84545">MPYSVPTPPPTSLSTPAGTPPTKHPRSISSTQPTTSYKFSNEKGPGAFAPLGSLPRRGAGPTLTGDPRVTSANAKRFHFKSSPEASSSESSDDDEDRGQDPVTVFNTSTAAPNQPLKIKGVDDSYDDDGERSYGLPPLKLRVNRLGSPSFNGGVPFPRSSPLASPVLGSPLPSPTHTPSGLLSPLGLHSPTSDIASFTTPSIQTPSQLPISASNPIYSPYKYSPQDGTAFPLPLRPSPTRSTSSPHIVPNRRPLKSSLKSSSSTSSIHPHPVHHAHHIHSSHQRASSAPSTPGYELIGNNNSSEPSSPVSSASTASAPGSGAISPTTPKSVHFPSLSTHLERVRIFHKSAKPAALLAARAQGEETETETETDRGSDWGYGYRGPNTARPSHGSFPFPKMGSSPLSSNSSVWPPLQSAGSSEYRKGSIKLELDMTGYPVPNPSSLPPIPGVNILLESISLSSSVPEEKLLLQGAFIVRNLTYQKDVAVRFTVDDWSTVSEIKATWVANFPSPFVSQRSSVNDTDSWDRFTFSINLSDYTLASLPSKIIYFVGRYTVPGGEFWDNCGGRNWRVKFKLVKGEQDAQQPADIPTVPTLKPISPPNVVVSSPTVSPPAISKPEVTAPPASSASTTNTSSPSPTPASAVTPPSPARTEAVAQATANRLRRFSLSNYVAPGAPTVSSSPAQTEATSIKYQPSKLPNDQQPSASREQLSIVTSPLSTKHSPTISPPTSKNSSPPSSSSASITTPPAEANSDSLYNWFVQQWCFAEMPASGIPSQAWKQRGEHPPGIPKGNLGLEIGG</sequence>
<feature type="region of interest" description="Disordered" evidence="1">
    <location>
        <begin position="358"/>
        <end position="379"/>
    </location>
</feature>
<reference evidence="3" key="1">
    <citation type="submission" date="2022-08" db="EMBL/GenBank/DDBJ databases">
        <authorList>
            <consortium name="DOE Joint Genome Institute"/>
            <person name="Min B."/>
            <person name="Riley R."/>
            <person name="Sierra-Patev S."/>
            <person name="Naranjo-Ortiz M."/>
            <person name="Looney B."/>
            <person name="Konkel Z."/>
            <person name="Slot J.C."/>
            <person name="Sakamoto Y."/>
            <person name="Steenwyk J.L."/>
            <person name="Rokas A."/>
            <person name="Carro J."/>
            <person name="Camarero S."/>
            <person name="Ferreira P."/>
            <person name="Molpeceres G."/>
            <person name="Ruiz-Duenas F.J."/>
            <person name="Serrano A."/>
            <person name="Henrissat B."/>
            <person name="Drula E."/>
            <person name="Hughes K.W."/>
            <person name="Mata J.L."/>
            <person name="Ishikawa N.K."/>
            <person name="Vargas-Isla R."/>
            <person name="Ushijima S."/>
            <person name="Smith C.A."/>
            <person name="Ahrendt S."/>
            <person name="Andreopoulos W."/>
            <person name="He G."/>
            <person name="Labutti K."/>
            <person name="Lipzen A."/>
            <person name="Ng V."/>
            <person name="Sandor L."/>
            <person name="Barry K."/>
            <person name="Martinez A.T."/>
            <person name="Xiao Y."/>
            <person name="Gibbons J.G."/>
            <person name="Terashima K."/>
            <person name="Hibbett D.S."/>
            <person name="Grigoriev I.V."/>
        </authorList>
    </citation>
    <scope>NUCLEOTIDE SEQUENCE</scope>
    <source>
        <strain evidence="3">TFB9207</strain>
    </source>
</reference>
<dbReference type="PANTHER" id="PTHR12307">
    <property type="entry name" value="PROTEIN PHOSPHATASE 1 REGULATORY SUBUNIT"/>
    <property type="match status" value="1"/>
</dbReference>
<accession>A0AA38UBQ0</accession>
<comment type="caution">
    <text evidence="3">The sequence shown here is derived from an EMBL/GenBank/DDBJ whole genome shotgun (WGS) entry which is preliminary data.</text>
</comment>
<keyword evidence="4" id="KW-1185">Reference proteome</keyword>
<dbReference type="AlphaFoldDB" id="A0AA38UBQ0"/>
<feature type="compositionally biased region" description="Low complexity" evidence="1">
    <location>
        <begin position="176"/>
        <end position="192"/>
    </location>
</feature>
<feature type="compositionally biased region" description="Basic residues" evidence="1">
    <location>
        <begin position="270"/>
        <end position="282"/>
    </location>
</feature>
<feature type="region of interest" description="Disordered" evidence="1">
    <location>
        <begin position="675"/>
        <end position="748"/>
    </location>
</feature>
<feature type="compositionally biased region" description="Low complexity" evidence="1">
    <location>
        <begin position="12"/>
        <end position="21"/>
    </location>
</feature>
<dbReference type="InterPro" id="IPR005036">
    <property type="entry name" value="CBM21_dom"/>
</dbReference>
<dbReference type="EMBL" id="MU806336">
    <property type="protein sequence ID" value="KAJ3836251.1"/>
    <property type="molecule type" value="Genomic_DNA"/>
</dbReference>
<feature type="compositionally biased region" description="Low complexity" evidence="1">
    <location>
        <begin position="255"/>
        <end position="269"/>
    </location>
</feature>
<feature type="compositionally biased region" description="Polar residues" evidence="1">
    <location>
        <begin position="27"/>
        <end position="39"/>
    </location>
</feature>
<feature type="domain" description="CBM21" evidence="2">
    <location>
        <begin position="449"/>
        <end position="572"/>
    </location>
</feature>
<feature type="region of interest" description="Disordered" evidence="1">
    <location>
        <begin position="776"/>
        <end position="799"/>
    </location>
</feature>
<dbReference type="PANTHER" id="PTHR12307:SF36">
    <property type="entry name" value="GLYCOGEN-BINDING SUBUNIT 76A"/>
    <property type="match status" value="1"/>
</dbReference>
<feature type="compositionally biased region" description="Pro residues" evidence="1">
    <location>
        <begin position="1"/>
        <end position="11"/>
    </location>
</feature>
<evidence type="ECO:0000313" key="4">
    <source>
        <dbReference type="Proteomes" id="UP001163846"/>
    </source>
</evidence>
<name>A0AA38UBQ0_9AGAR</name>
<dbReference type="GO" id="GO:0008157">
    <property type="term" value="F:protein phosphatase 1 binding"/>
    <property type="evidence" value="ECO:0007669"/>
    <property type="project" value="TreeGrafter"/>
</dbReference>
<dbReference type="InterPro" id="IPR038175">
    <property type="entry name" value="CBM21_dom_sf"/>
</dbReference>
<dbReference type="InterPro" id="IPR050782">
    <property type="entry name" value="PP1_regulatory_subunit_3"/>
</dbReference>
<feature type="compositionally biased region" description="Low complexity" evidence="1">
    <location>
        <begin position="600"/>
        <end position="612"/>
    </location>
</feature>
<proteinExistence type="predicted"/>
<dbReference type="GO" id="GO:0005979">
    <property type="term" value="P:regulation of glycogen biosynthetic process"/>
    <property type="evidence" value="ECO:0007669"/>
    <property type="project" value="TreeGrafter"/>
</dbReference>
<gene>
    <name evidence="3" type="ORF">F5878DRAFT_711564</name>
</gene>
<feature type="compositionally biased region" description="Polar residues" evidence="1">
    <location>
        <begin position="677"/>
        <end position="721"/>
    </location>
</feature>
<feature type="compositionally biased region" description="Low complexity" evidence="1">
    <location>
        <begin position="621"/>
        <end position="644"/>
    </location>
</feature>
<evidence type="ECO:0000256" key="1">
    <source>
        <dbReference type="SAM" id="MobiDB-lite"/>
    </source>
</evidence>
<dbReference type="GO" id="GO:2001069">
    <property type="term" value="F:glycogen binding"/>
    <property type="evidence" value="ECO:0007669"/>
    <property type="project" value="TreeGrafter"/>
</dbReference>
<dbReference type="GO" id="GO:0000164">
    <property type="term" value="C:protein phosphatase type 1 complex"/>
    <property type="evidence" value="ECO:0007669"/>
    <property type="project" value="TreeGrafter"/>
</dbReference>
<feature type="region of interest" description="Disordered" evidence="1">
    <location>
        <begin position="1"/>
        <end position="330"/>
    </location>
</feature>
<feature type="region of interest" description="Disordered" evidence="1">
    <location>
        <begin position="581"/>
        <end position="656"/>
    </location>
</feature>
<dbReference type="Pfam" id="PF03370">
    <property type="entry name" value="CBM_21"/>
    <property type="match status" value="1"/>
</dbReference>
<evidence type="ECO:0000259" key="2">
    <source>
        <dbReference type="PROSITE" id="PS51159"/>
    </source>
</evidence>
<feature type="compositionally biased region" description="Low complexity" evidence="1">
    <location>
        <begin position="722"/>
        <end position="747"/>
    </location>
</feature>
<feature type="compositionally biased region" description="Polar residues" evidence="1">
    <location>
        <begin position="193"/>
        <end position="216"/>
    </location>
</feature>
<feature type="compositionally biased region" description="Low complexity" evidence="1">
    <location>
        <begin position="302"/>
        <end position="325"/>
    </location>
</feature>
<dbReference type="Proteomes" id="UP001163846">
    <property type="component" value="Unassembled WGS sequence"/>
</dbReference>
<dbReference type="Gene3D" id="2.60.40.2440">
    <property type="entry name" value="Carbohydrate binding type-21 domain"/>
    <property type="match status" value="1"/>
</dbReference>
<evidence type="ECO:0000313" key="3">
    <source>
        <dbReference type="EMBL" id="KAJ3836251.1"/>
    </source>
</evidence>